<feature type="non-terminal residue" evidence="2">
    <location>
        <position position="1"/>
    </location>
</feature>
<evidence type="ECO:0000256" key="1">
    <source>
        <dbReference type="SAM" id="MobiDB-lite"/>
    </source>
</evidence>
<proteinExistence type="predicted"/>
<reference evidence="2 3" key="1">
    <citation type="submission" date="2018-08" db="EMBL/GenBank/DDBJ databases">
        <authorList>
            <person name="Laetsch R D."/>
            <person name="Stevens L."/>
            <person name="Kumar S."/>
            <person name="Blaxter L. M."/>
        </authorList>
    </citation>
    <scope>NUCLEOTIDE SEQUENCE [LARGE SCALE GENOMIC DNA]</scope>
</reference>
<evidence type="ECO:0000313" key="3">
    <source>
        <dbReference type="Proteomes" id="UP000276991"/>
    </source>
</evidence>
<sequence length="81" mass="8865">DETDWAPLPDDEDEEHWPSGAEWASLPDDETEGPEVSAARMEITSDEEPEEAVRELVLLWTLSLASTRFYGCAEDGGIGAA</sequence>
<feature type="non-terminal residue" evidence="2">
    <location>
        <position position="81"/>
    </location>
</feature>
<dbReference type="EMBL" id="UPTC01006594">
    <property type="protein sequence ID" value="VBB35575.1"/>
    <property type="molecule type" value="Genomic_DNA"/>
</dbReference>
<protein>
    <submittedName>
        <fullName evidence="2">Uncharacterized protein</fullName>
    </submittedName>
</protein>
<gene>
    <name evidence="2" type="ORF">NAV_LOCUS10366</name>
</gene>
<feature type="region of interest" description="Disordered" evidence="1">
    <location>
        <begin position="1"/>
        <end position="48"/>
    </location>
</feature>
<evidence type="ECO:0000313" key="2">
    <source>
        <dbReference type="EMBL" id="VBB35575.1"/>
    </source>
</evidence>
<feature type="compositionally biased region" description="Acidic residues" evidence="1">
    <location>
        <begin position="1"/>
        <end position="15"/>
    </location>
</feature>
<organism evidence="2 3">
    <name type="scientific">Acanthocheilonema viteae</name>
    <name type="common">Filarial nematode worm</name>
    <name type="synonym">Dipetalonema viteae</name>
    <dbReference type="NCBI Taxonomy" id="6277"/>
    <lineage>
        <taxon>Eukaryota</taxon>
        <taxon>Metazoa</taxon>
        <taxon>Ecdysozoa</taxon>
        <taxon>Nematoda</taxon>
        <taxon>Chromadorea</taxon>
        <taxon>Rhabditida</taxon>
        <taxon>Spirurina</taxon>
        <taxon>Spiruromorpha</taxon>
        <taxon>Filarioidea</taxon>
        <taxon>Onchocercidae</taxon>
        <taxon>Acanthocheilonema</taxon>
    </lineage>
</organism>
<keyword evidence="3" id="KW-1185">Reference proteome</keyword>
<dbReference type="Proteomes" id="UP000276991">
    <property type="component" value="Unassembled WGS sequence"/>
</dbReference>
<dbReference type="OrthoDB" id="10444808at2759"/>
<accession>A0A498T1G8</accession>
<dbReference type="AlphaFoldDB" id="A0A498T1G8"/>
<name>A0A498T1G8_ACAVI</name>